<dbReference type="OrthoDB" id="9816072at2"/>
<evidence type="ECO:0000259" key="4">
    <source>
        <dbReference type="Pfam" id="PF05175"/>
    </source>
</evidence>
<evidence type="ECO:0000313" key="5">
    <source>
        <dbReference type="EMBL" id="AZV79590.1"/>
    </source>
</evidence>
<organism evidence="5 6">
    <name type="scientific">Parasedimentitalea marina</name>
    <dbReference type="NCBI Taxonomy" id="2483033"/>
    <lineage>
        <taxon>Bacteria</taxon>
        <taxon>Pseudomonadati</taxon>
        <taxon>Pseudomonadota</taxon>
        <taxon>Alphaproteobacteria</taxon>
        <taxon>Rhodobacterales</taxon>
        <taxon>Paracoccaceae</taxon>
        <taxon>Parasedimentitalea</taxon>
    </lineage>
</organism>
<evidence type="ECO:0000256" key="3">
    <source>
        <dbReference type="ARBA" id="ARBA00022691"/>
    </source>
</evidence>
<dbReference type="KEGG" id="sedi:EBB79_18095"/>
<dbReference type="Proteomes" id="UP000283063">
    <property type="component" value="Chromosome"/>
</dbReference>
<evidence type="ECO:0000313" key="6">
    <source>
        <dbReference type="Proteomes" id="UP000283063"/>
    </source>
</evidence>
<dbReference type="InterPro" id="IPR046977">
    <property type="entry name" value="RsmC/RlmG"/>
</dbReference>
<dbReference type="Pfam" id="PF05175">
    <property type="entry name" value="MTS"/>
    <property type="match status" value="1"/>
</dbReference>
<keyword evidence="3" id="KW-0949">S-adenosyl-L-methionine</keyword>
<name>A0A3T0N6C6_9RHOB</name>
<dbReference type="AlphaFoldDB" id="A0A3T0N6C6"/>
<feature type="domain" description="Methyltransferase small" evidence="4">
    <location>
        <begin position="158"/>
        <end position="322"/>
    </location>
</feature>
<proteinExistence type="predicted"/>
<dbReference type="PANTHER" id="PTHR47816">
    <property type="entry name" value="RIBOSOMAL RNA SMALL SUBUNIT METHYLTRANSFERASE C"/>
    <property type="match status" value="1"/>
</dbReference>
<protein>
    <submittedName>
        <fullName evidence="5">Class I SAM-dependent methyltransferase</fullName>
    </submittedName>
</protein>
<gene>
    <name evidence="5" type="ORF">EBB79_18095</name>
</gene>
<dbReference type="InterPro" id="IPR029063">
    <property type="entry name" value="SAM-dependent_MTases_sf"/>
</dbReference>
<dbReference type="RefSeq" id="WP_127750177.1">
    <property type="nucleotide sequence ID" value="NZ_CP033219.1"/>
</dbReference>
<dbReference type="GO" id="GO:0008757">
    <property type="term" value="F:S-adenosylmethionine-dependent methyltransferase activity"/>
    <property type="evidence" value="ECO:0007669"/>
    <property type="project" value="InterPro"/>
</dbReference>
<dbReference type="Gene3D" id="3.40.50.150">
    <property type="entry name" value="Vaccinia Virus protein VP39"/>
    <property type="match status" value="2"/>
</dbReference>
<evidence type="ECO:0000256" key="1">
    <source>
        <dbReference type="ARBA" id="ARBA00022603"/>
    </source>
</evidence>
<keyword evidence="2 5" id="KW-0808">Transferase</keyword>
<dbReference type="EMBL" id="CP033219">
    <property type="protein sequence ID" value="AZV79590.1"/>
    <property type="molecule type" value="Genomic_DNA"/>
</dbReference>
<dbReference type="CDD" id="cd02440">
    <property type="entry name" value="AdoMet_MTases"/>
    <property type="match status" value="1"/>
</dbReference>
<keyword evidence="6" id="KW-1185">Reference proteome</keyword>
<sequence length="331" mass="35895">MSIRLSLAIESGGFATPATGKIAVFLPRADHDLSALPKDQVVVVQPMRPDHDLFARQGYECVATLEPGTEIAAAVVFLPRAKALARHLVAQAVAASSGPVLIDGAKTDGIDSLYKSARKQTTPSAPIAKAHGKIFWVEDDGQVFADWLADDFTEVDGFSTAPGVFSADGIDPASRLLFENLPTKLGRNLADLGAGWGYLSAQLLQRDTVVENLHLVEADHSAVSCAKRNVTDPRAQFHWADARDWKPPHLLDGVIMNPPFHTGRNAEPSLGQAFIATAARVLTPSGNLWMVANRHLPYETILTELFVQVSEVAGDNRFKVLQASRPKRLRR</sequence>
<dbReference type="GO" id="GO:0032259">
    <property type="term" value="P:methylation"/>
    <property type="evidence" value="ECO:0007669"/>
    <property type="project" value="UniProtKB-KW"/>
</dbReference>
<accession>A0A3T0N6C6</accession>
<keyword evidence="1 5" id="KW-0489">Methyltransferase</keyword>
<reference evidence="5 6" key="1">
    <citation type="submission" date="2018-10" db="EMBL/GenBank/DDBJ databases">
        <title>Parasedimentitalea marina sp. nov., a psychrophilic bacterium isolated from deep seawater of the New Britain Trench.</title>
        <authorList>
            <person name="Cao J."/>
        </authorList>
    </citation>
    <scope>NUCLEOTIDE SEQUENCE [LARGE SCALE GENOMIC DNA]</scope>
    <source>
        <strain evidence="5 6">W43</strain>
    </source>
</reference>
<evidence type="ECO:0000256" key="2">
    <source>
        <dbReference type="ARBA" id="ARBA00022679"/>
    </source>
</evidence>
<dbReference type="SUPFAM" id="SSF53335">
    <property type="entry name" value="S-adenosyl-L-methionine-dependent methyltransferases"/>
    <property type="match status" value="1"/>
</dbReference>
<dbReference type="InterPro" id="IPR007848">
    <property type="entry name" value="Small_mtfrase_dom"/>
</dbReference>
<dbReference type="PANTHER" id="PTHR47816:SF4">
    <property type="entry name" value="RIBOSOMAL RNA SMALL SUBUNIT METHYLTRANSFERASE C"/>
    <property type="match status" value="1"/>
</dbReference>